<keyword evidence="3" id="KW-1185">Reference proteome</keyword>
<dbReference type="Proteomes" id="UP000243459">
    <property type="component" value="Chromosome 4"/>
</dbReference>
<evidence type="ECO:0000313" key="3">
    <source>
        <dbReference type="Proteomes" id="UP000243459"/>
    </source>
</evidence>
<proteinExistence type="predicted"/>
<dbReference type="EMBL" id="CM007384">
    <property type="protein sequence ID" value="ONK73146.1"/>
    <property type="molecule type" value="Genomic_DNA"/>
</dbReference>
<feature type="compositionally biased region" description="Basic and acidic residues" evidence="1">
    <location>
        <begin position="7"/>
        <end position="21"/>
    </location>
</feature>
<protein>
    <submittedName>
        <fullName evidence="2">Uncharacterized protein</fullName>
    </submittedName>
</protein>
<evidence type="ECO:0000313" key="2">
    <source>
        <dbReference type="EMBL" id="ONK73146.1"/>
    </source>
</evidence>
<name>A0A5P1F427_ASPOF</name>
<organism evidence="2 3">
    <name type="scientific">Asparagus officinalis</name>
    <name type="common">Garden asparagus</name>
    <dbReference type="NCBI Taxonomy" id="4686"/>
    <lineage>
        <taxon>Eukaryota</taxon>
        <taxon>Viridiplantae</taxon>
        <taxon>Streptophyta</taxon>
        <taxon>Embryophyta</taxon>
        <taxon>Tracheophyta</taxon>
        <taxon>Spermatophyta</taxon>
        <taxon>Magnoliopsida</taxon>
        <taxon>Liliopsida</taxon>
        <taxon>Asparagales</taxon>
        <taxon>Asparagaceae</taxon>
        <taxon>Asparagoideae</taxon>
        <taxon>Asparagus</taxon>
    </lineage>
</organism>
<dbReference type="Gramene" id="ONK73146">
    <property type="protein sequence ID" value="ONK73146"/>
    <property type="gene ID" value="A4U43_C04F27720"/>
</dbReference>
<reference evidence="3" key="1">
    <citation type="journal article" date="2017" name="Nat. Commun.">
        <title>The asparagus genome sheds light on the origin and evolution of a young Y chromosome.</title>
        <authorList>
            <person name="Harkess A."/>
            <person name="Zhou J."/>
            <person name="Xu C."/>
            <person name="Bowers J.E."/>
            <person name="Van der Hulst R."/>
            <person name="Ayyampalayam S."/>
            <person name="Mercati F."/>
            <person name="Riccardi P."/>
            <person name="McKain M.R."/>
            <person name="Kakrana A."/>
            <person name="Tang H."/>
            <person name="Ray J."/>
            <person name="Groenendijk J."/>
            <person name="Arikit S."/>
            <person name="Mathioni S.M."/>
            <person name="Nakano M."/>
            <person name="Shan H."/>
            <person name="Telgmann-Rauber A."/>
            <person name="Kanno A."/>
            <person name="Yue Z."/>
            <person name="Chen H."/>
            <person name="Li W."/>
            <person name="Chen Y."/>
            <person name="Xu X."/>
            <person name="Zhang Y."/>
            <person name="Luo S."/>
            <person name="Chen H."/>
            <person name="Gao J."/>
            <person name="Mao Z."/>
            <person name="Pires J.C."/>
            <person name="Luo M."/>
            <person name="Kudrna D."/>
            <person name="Wing R.A."/>
            <person name="Meyers B.C."/>
            <person name="Yi K."/>
            <person name="Kong H."/>
            <person name="Lavrijsen P."/>
            <person name="Sunseri F."/>
            <person name="Falavigna A."/>
            <person name="Ye Y."/>
            <person name="Leebens-Mack J.H."/>
            <person name="Chen G."/>
        </authorList>
    </citation>
    <scope>NUCLEOTIDE SEQUENCE [LARGE SCALE GENOMIC DNA]</scope>
    <source>
        <strain evidence="3">cv. DH0086</strain>
    </source>
</reference>
<evidence type="ECO:0000256" key="1">
    <source>
        <dbReference type="SAM" id="MobiDB-lite"/>
    </source>
</evidence>
<feature type="region of interest" description="Disordered" evidence="1">
    <location>
        <begin position="1"/>
        <end position="33"/>
    </location>
</feature>
<accession>A0A5P1F427</accession>
<gene>
    <name evidence="2" type="ORF">A4U43_C04F27720</name>
</gene>
<sequence length="185" mass="21072">MDCLESDTLREDTGMEIKQSEDTPPPAIKTLTDDENTPIKFSRALNKRKRGARGAREKVAAAASLKRKRCKRAVKPSKWVVTPYTEGKKKKEKDNIGDKAIIEVDGEEEEQVQEKVVELAPARLQSDPHSIWEKHMSSPMSSEEELYRNKLNKGIPFPGVFIIKFLGDKDTFVHNIRSHQMLPRC</sequence>
<dbReference type="AlphaFoldDB" id="A0A5P1F427"/>